<dbReference type="Pfam" id="PF08863">
    <property type="entry name" value="YolD"/>
    <property type="match status" value="1"/>
</dbReference>
<protein>
    <submittedName>
        <fullName evidence="1">YolD-like family protein</fullName>
    </submittedName>
</protein>
<reference evidence="1" key="1">
    <citation type="journal article" date="2021" name="PeerJ">
        <title>Extensive microbial diversity within the chicken gut microbiome revealed by metagenomics and culture.</title>
        <authorList>
            <person name="Gilroy R."/>
            <person name="Ravi A."/>
            <person name="Getino M."/>
            <person name="Pursley I."/>
            <person name="Horton D.L."/>
            <person name="Alikhan N.F."/>
            <person name="Baker D."/>
            <person name="Gharbi K."/>
            <person name="Hall N."/>
            <person name="Watson M."/>
            <person name="Adriaenssens E.M."/>
            <person name="Foster-Nyarko E."/>
            <person name="Jarju S."/>
            <person name="Secka A."/>
            <person name="Antonio M."/>
            <person name="Oren A."/>
            <person name="Chaudhuri R.R."/>
            <person name="La Ragione R."/>
            <person name="Hildebrand F."/>
            <person name="Pallen M.J."/>
        </authorList>
    </citation>
    <scope>NUCLEOTIDE SEQUENCE</scope>
    <source>
        <strain evidence="1">CHK169-2315</strain>
    </source>
</reference>
<proteinExistence type="predicted"/>
<accession>A0A9D1TJC7</accession>
<name>A0A9D1TJC7_9BACI</name>
<organism evidence="1 2">
    <name type="scientific">Candidatus Pseudogracilibacillus intestinigallinarum</name>
    <dbReference type="NCBI Taxonomy" id="2838742"/>
    <lineage>
        <taxon>Bacteria</taxon>
        <taxon>Bacillati</taxon>
        <taxon>Bacillota</taxon>
        <taxon>Bacilli</taxon>
        <taxon>Bacillales</taxon>
        <taxon>Bacillaceae</taxon>
        <taxon>Pseudogracilibacillus</taxon>
    </lineage>
</organism>
<dbReference type="PANTHER" id="PTHR40051">
    <property type="entry name" value="IG HYPOTHETICAL 15966"/>
    <property type="match status" value="1"/>
</dbReference>
<evidence type="ECO:0000313" key="2">
    <source>
        <dbReference type="Proteomes" id="UP000823937"/>
    </source>
</evidence>
<comment type="caution">
    <text evidence="1">The sequence shown here is derived from an EMBL/GenBank/DDBJ whole genome shotgun (WGS) entry which is preliminary data.</text>
</comment>
<dbReference type="AlphaFoldDB" id="A0A9D1TJC7"/>
<dbReference type="EMBL" id="DXHX01000065">
    <property type="protein sequence ID" value="HIV74336.1"/>
    <property type="molecule type" value="Genomic_DNA"/>
</dbReference>
<dbReference type="InterPro" id="IPR014962">
    <property type="entry name" value="YolD"/>
</dbReference>
<gene>
    <name evidence="1" type="ORF">H9895_04555</name>
</gene>
<evidence type="ECO:0000313" key="1">
    <source>
        <dbReference type="EMBL" id="HIV74336.1"/>
    </source>
</evidence>
<dbReference type="PANTHER" id="PTHR40051:SF1">
    <property type="entry name" value="YOLD-LIKE FAMILY PROTEIN"/>
    <property type="match status" value="1"/>
</dbReference>
<reference evidence="1" key="2">
    <citation type="submission" date="2021-04" db="EMBL/GenBank/DDBJ databases">
        <authorList>
            <person name="Gilroy R."/>
        </authorList>
    </citation>
    <scope>NUCLEOTIDE SEQUENCE</scope>
    <source>
        <strain evidence="1">CHK169-2315</strain>
    </source>
</reference>
<dbReference type="Proteomes" id="UP000823937">
    <property type="component" value="Unassembled WGS sequence"/>
</dbReference>
<sequence>MTVQDRGSIKWTSLMLPEHVEMLKEVFVEYKEKPILDEQTMLEIDQSLKYALTYNVDIVLTYYEHGQFKVIEGKLAKIERFTRQIVLSNNCGTYVPLKNVLDVQIVS</sequence>